<evidence type="ECO:0000256" key="6">
    <source>
        <dbReference type="ARBA" id="ARBA00020337"/>
    </source>
</evidence>
<reference evidence="10" key="1">
    <citation type="journal article" date="2019" name="Int. J. Syst. Evol. Microbiol.">
        <title>The Global Catalogue of Microorganisms (GCM) 10K type strain sequencing project: providing services to taxonomists for standard genome sequencing and annotation.</title>
        <authorList>
            <consortium name="The Broad Institute Genomics Platform"/>
            <consortium name="The Broad Institute Genome Sequencing Center for Infectious Disease"/>
            <person name="Wu L."/>
            <person name="Ma J."/>
        </authorList>
    </citation>
    <scope>NUCLEOTIDE SEQUENCE [LARGE SCALE GENOMIC DNA]</scope>
    <source>
        <strain evidence="10">JCM 16703</strain>
    </source>
</reference>
<dbReference type="PANTHER" id="PTHR11054">
    <property type="entry name" value="6-PHOSPHOGLUCONOLACTONASE"/>
    <property type="match status" value="1"/>
</dbReference>
<dbReference type="InterPro" id="IPR037171">
    <property type="entry name" value="NagB/RpiA_transferase-like"/>
</dbReference>
<proteinExistence type="inferred from homology"/>
<evidence type="ECO:0000256" key="4">
    <source>
        <dbReference type="ARBA" id="ARBA00010662"/>
    </source>
</evidence>
<keyword evidence="10" id="KW-1185">Reference proteome</keyword>
<dbReference type="InterPro" id="IPR006148">
    <property type="entry name" value="Glc/Gal-6P_isomerase"/>
</dbReference>
<dbReference type="Proteomes" id="UP001501495">
    <property type="component" value="Unassembled WGS sequence"/>
</dbReference>
<accession>A0ABP7XTQ8</accession>
<evidence type="ECO:0000256" key="3">
    <source>
        <dbReference type="ARBA" id="ARBA00004961"/>
    </source>
</evidence>
<dbReference type="EMBL" id="BAAAZH010000028">
    <property type="protein sequence ID" value="GAA4125778.1"/>
    <property type="molecule type" value="Genomic_DNA"/>
</dbReference>
<evidence type="ECO:0000256" key="1">
    <source>
        <dbReference type="ARBA" id="ARBA00000832"/>
    </source>
</evidence>
<protein>
    <recommendedName>
        <fullName evidence="6 7">6-phosphogluconolactonase</fullName>
        <shortName evidence="7">6PGL</shortName>
        <ecNumber evidence="5 7">3.1.1.31</ecNumber>
    </recommendedName>
</protein>
<comment type="catalytic activity">
    <reaction evidence="1 7">
        <text>6-phospho-D-glucono-1,5-lactone + H2O = 6-phospho-D-gluconate + H(+)</text>
        <dbReference type="Rhea" id="RHEA:12556"/>
        <dbReference type="ChEBI" id="CHEBI:15377"/>
        <dbReference type="ChEBI" id="CHEBI:15378"/>
        <dbReference type="ChEBI" id="CHEBI:57955"/>
        <dbReference type="ChEBI" id="CHEBI:58759"/>
        <dbReference type="EC" id="3.1.1.31"/>
    </reaction>
</comment>
<evidence type="ECO:0000256" key="7">
    <source>
        <dbReference type="RuleBase" id="RU365095"/>
    </source>
</evidence>
<comment type="pathway">
    <text evidence="3 7">Carbohydrate degradation; pentose phosphate pathway; D-ribulose 5-phosphate from D-glucose 6-phosphate (oxidative stage): step 2/3.</text>
</comment>
<sequence length="244" mass="25770">MSAEPRIEVHPDADTLAHAVAGELLDRIHQAQASGHVPQICLTGGTIAEAIHRQIAVIADASGVDWGAVDFWWGDERFVSADSPDRNEGQARAAFLDALGVPAHRIHAMPSTDDVADVDAAAAAFEQAVREHGSGGFDLLMLGVGPDAHIASLFPHHPDAALTDHIAVAVHDSPKPPPERISFTFEALARSRSVWFLVSGEGKADAVAAALADPTPSRVDVPAAGVRGEDETVWFLDRDAASRL</sequence>
<dbReference type="CDD" id="cd01400">
    <property type="entry name" value="6PGL"/>
    <property type="match status" value="1"/>
</dbReference>
<gene>
    <name evidence="7 9" type="primary">pgl</name>
    <name evidence="9" type="ORF">GCM10022215_34560</name>
</gene>
<dbReference type="RefSeq" id="WP_344734715.1">
    <property type="nucleotide sequence ID" value="NZ_BAAAZH010000028.1"/>
</dbReference>
<comment type="caution">
    <text evidence="9">The sequence shown here is derived from an EMBL/GenBank/DDBJ whole genome shotgun (WGS) entry which is preliminary data.</text>
</comment>
<comment type="similarity">
    <text evidence="4 7">Belongs to the glucosamine/galactosamine-6-phosphate isomerase family. 6-phosphogluconolactonase subfamily.</text>
</comment>
<dbReference type="PANTHER" id="PTHR11054:SF0">
    <property type="entry name" value="6-PHOSPHOGLUCONOLACTONASE"/>
    <property type="match status" value="1"/>
</dbReference>
<evidence type="ECO:0000313" key="9">
    <source>
        <dbReference type="EMBL" id="GAA4125778.1"/>
    </source>
</evidence>
<evidence type="ECO:0000313" key="10">
    <source>
        <dbReference type="Proteomes" id="UP001501495"/>
    </source>
</evidence>
<evidence type="ECO:0000256" key="2">
    <source>
        <dbReference type="ARBA" id="ARBA00002681"/>
    </source>
</evidence>
<dbReference type="InterPro" id="IPR005900">
    <property type="entry name" value="6-phosphogluconolactonase_DevB"/>
</dbReference>
<dbReference type="InterPro" id="IPR039104">
    <property type="entry name" value="6PGL"/>
</dbReference>
<feature type="domain" description="Glucosamine/galactosamine-6-phosphate isomerase" evidence="8">
    <location>
        <begin position="11"/>
        <end position="234"/>
    </location>
</feature>
<dbReference type="NCBIfam" id="TIGR01198">
    <property type="entry name" value="pgl"/>
    <property type="match status" value="1"/>
</dbReference>
<dbReference type="Pfam" id="PF01182">
    <property type="entry name" value="Glucosamine_iso"/>
    <property type="match status" value="1"/>
</dbReference>
<dbReference type="EC" id="3.1.1.31" evidence="5 7"/>
<evidence type="ECO:0000256" key="5">
    <source>
        <dbReference type="ARBA" id="ARBA00013198"/>
    </source>
</evidence>
<evidence type="ECO:0000259" key="8">
    <source>
        <dbReference type="Pfam" id="PF01182"/>
    </source>
</evidence>
<organism evidence="9 10">
    <name type="scientific">Nocardioides fonticola</name>
    <dbReference type="NCBI Taxonomy" id="450363"/>
    <lineage>
        <taxon>Bacteria</taxon>
        <taxon>Bacillati</taxon>
        <taxon>Actinomycetota</taxon>
        <taxon>Actinomycetes</taxon>
        <taxon>Propionibacteriales</taxon>
        <taxon>Nocardioidaceae</taxon>
        <taxon>Nocardioides</taxon>
    </lineage>
</organism>
<dbReference type="Gene3D" id="3.40.50.1360">
    <property type="match status" value="1"/>
</dbReference>
<name>A0ABP7XTQ8_9ACTN</name>
<comment type="function">
    <text evidence="2 7">Hydrolysis of 6-phosphogluconolactone to 6-phosphogluconate.</text>
</comment>
<dbReference type="SUPFAM" id="SSF100950">
    <property type="entry name" value="NagB/RpiA/CoA transferase-like"/>
    <property type="match status" value="1"/>
</dbReference>
<keyword evidence="7" id="KW-0378">Hydrolase</keyword>